<keyword evidence="3" id="KW-1185">Reference proteome</keyword>
<evidence type="ECO:0000313" key="3">
    <source>
        <dbReference type="Proteomes" id="UP000614058"/>
    </source>
</evidence>
<accession>A0ABS1BRW4</accession>
<name>A0ABS1BRW4_9NEIS</name>
<dbReference type="SUPFAM" id="SSF52540">
    <property type="entry name" value="P-loop containing nucleoside triphosphate hydrolases"/>
    <property type="match status" value="1"/>
</dbReference>
<evidence type="ECO:0000313" key="2">
    <source>
        <dbReference type="EMBL" id="MBK0396021.1"/>
    </source>
</evidence>
<comment type="caution">
    <text evidence="2">The sequence shown here is derived from an EMBL/GenBank/DDBJ whole genome shotgun (WGS) entry which is preliminary data.</text>
</comment>
<organism evidence="2 3">
    <name type="scientific">Kingella bonacorsii</name>
    <dbReference type="NCBI Taxonomy" id="2796361"/>
    <lineage>
        <taxon>Bacteria</taxon>
        <taxon>Pseudomonadati</taxon>
        <taxon>Pseudomonadota</taxon>
        <taxon>Betaproteobacteria</taxon>
        <taxon>Neisseriales</taxon>
        <taxon>Neisseriaceae</taxon>
        <taxon>Kingella</taxon>
    </lineage>
</organism>
<sequence>MMAKTTFHDHLILNRYLLRLFGVKTLPELRQKLNLDSEALIGLAEDGQSKFLHQLLSPLIRSEIGEDDLRRYDLNIVRHWQQITERRNRDSGHVLEMKYFQYLSLLFAEIYLDRYFNHKAALQTALQNEFAAYEKEFDKASAVSAPHALDDLRKLAFWNATGSGKTLLMHVNILQYRHYHGGRLDNIILITPNEGLSRQHWEDLELSGINATLFDKNSRTEELDTPVQIIEITKLGDKDGEKVVAAESFGGDNLVLVDEGHRGTSNGTFDSAWLKRRNQLIGRGFSFEYSATFGQAVGSFGSKAKNEVFDTYARAVLFDYSYKFFYADGYGKESLILNLPKEPAEYASQKYFTACMLSFYQQLYLYETGKGRLKEWNIEKPLWVFVGNTVNKSSGKETQDEKIEKSDIAQIVHYLAHFLNHRAEAEGWLAEFIANRAQMLDTKDRDIFDHRFTPLAERFSDGVAALYADMVKRLFNSDVPQRLKLTHLKKSDGELSLSVGKEPFGVINIGDAAAFFKTAQAQNDADFDTASDDFGSGLFGGINVAGSPINLLIGSRKFAEGWSSWRVSTMGLLNLGKKEGSQIIQMFGRGVRLKGRDFSLKRSLANERHDIFSLHLDKLETLNVFGIKADYMDKFKAYLQDEGVQAGQNMLTLDFSVQKNLPAVKLKTLALKDGYKGNQVKSFKRTMQPELYEVPGQFAGKIKEIKTVLDRYPRVQALVSKQGGIRADKFVRDECTISPHLLPWFDWDKIYRELARYKHREGWYNLRLDKGRLKAFVEENTGWYTLYIPKSEMAANSFDAVAKQQDLLLDLLKGYTKRFYETLKGAYEGQYYEMREVQETDGSFFDSYRFQFADNEMGRFYEGRLKELQELFAKGSLKAALNIPHIQAICFDPHLYAPLMVLRCSHDEEHFPVKMQPLVLQEESEQRFIEDLQAAAQEGSLKTWTDGKDLYLLRNAANKSKGLGFALAGNFYPDFLLWLVCPESGRQWLSFIDPKGIRQMDFHDPKFGLHNEVKQLEGSLKDGTLSLSAFILSVTGYGDLINAPPRGKLAEKNILFMDDKGYLKTMFDKILA</sequence>
<gene>
    <name evidence="2" type="ORF">JDW22_05335</name>
</gene>
<protein>
    <submittedName>
        <fullName evidence="2">DEAD/DEAH box helicase family protein</fullName>
    </submittedName>
</protein>
<feature type="domain" description="Helicase/UvrB N-terminal" evidence="1">
    <location>
        <begin position="150"/>
        <end position="269"/>
    </location>
</feature>
<keyword evidence="2" id="KW-0347">Helicase</keyword>
<dbReference type="EMBL" id="JAEHNZ010000002">
    <property type="protein sequence ID" value="MBK0396021.1"/>
    <property type="molecule type" value="Genomic_DNA"/>
</dbReference>
<dbReference type="GO" id="GO:0004386">
    <property type="term" value="F:helicase activity"/>
    <property type="evidence" value="ECO:0007669"/>
    <property type="project" value="UniProtKB-KW"/>
</dbReference>
<dbReference type="InterPro" id="IPR027417">
    <property type="entry name" value="P-loop_NTPase"/>
</dbReference>
<dbReference type="Proteomes" id="UP000614058">
    <property type="component" value="Unassembled WGS sequence"/>
</dbReference>
<keyword evidence="2" id="KW-0547">Nucleotide-binding</keyword>
<reference evidence="2 3" key="1">
    <citation type="journal article" date="2021" name="Pathogens">
        <title>Isolation and Characterization of Kingella bonacorsii sp. nov., A Novel Kingella Species Detected in a Stable Periodontitis Subject.</title>
        <authorList>
            <person name="Antezack A."/>
            <person name="Boxberger M."/>
            <person name="Rolland C."/>
            <person name="Monnet-Corti V."/>
            <person name="La Scola B."/>
        </authorList>
    </citation>
    <scope>NUCLEOTIDE SEQUENCE [LARGE SCALE GENOMIC DNA]</scope>
    <source>
        <strain evidence="2 3">Marseille-Q4569</strain>
    </source>
</reference>
<proteinExistence type="predicted"/>
<dbReference type="Pfam" id="PF04851">
    <property type="entry name" value="ResIII"/>
    <property type="match status" value="1"/>
</dbReference>
<dbReference type="Gene3D" id="3.40.50.300">
    <property type="entry name" value="P-loop containing nucleotide triphosphate hydrolases"/>
    <property type="match status" value="1"/>
</dbReference>
<keyword evidence="2" id="KW-0067">ATP-binding</keyword>
<evidence type="ECO:0000259" key="1">
    <source>
        <dbReference type="Pfam" id="PF04851"/>
    </source>
</evidence>
<keyword evidence="2" id="KW-0378">Hydrolase</keyword>
<dbReference type="InterPro" id="IPR006935">
    <property type="entry name" value="Helicase/UvrB_N"/>
</dbReference>